<dbReference type="RefSeq" id="WP_330799801.1">
    <property type="nucleotide sequence ID" value="NZ_JAZEWV010000039.1"/>
</dbReference>
<dbReference type="Proteomes" id="UP001344658">
    <property type="component" value="Unassembled WGS sequence"/>
</dbReference>
<accession>A0ABU7PJU2</accession>
<name>A0ABU7PJU2_9ACTN</name>
<dbReference type="EMBL" id="JAZEWV010000039">
    <property type="protein sequence ID" value="MEE4546099.1"/>
    <property type="molecule type" value="Genomic_DNA"/>
</dbReference>
<gene>
    <name evidence="1" type="ORF">V2S66_29550</name>
</gene>
<comment type="caution">
    <text evidence="1">The sequence shown here is derived from an EMBL/GenBank/DDBJ whole genome shotgun (WGS) entry which is preliminary data.</text>
</comment>
<proteinExistence type="predicted"/>
<keyword evidence="2" id="KW-1185">Reference proteome</keyword>
<protein>
    <recommendedName>
        <fullName evidence="3">Flp pilus assembly protein RcpC/CpaB domain-containing protein</fullName>
    </recommendedName>
</protein>
<evidence type="ECO:0008006" key="3">
    <source>
        <dbReference type="Google" id="ProtNLM"/>
    </source>
</evidence>
<sequence length="214" mass="21524">MFPSSRTPILAHPPRPPQRAVKSDLLCLSPTPTVPAPHLPPRCEVPQFEPIRAGGRGGASLLPRAVRRRWRMVAVGFSVTSAVLAVSAAHGAAAPVRATAPPPRPAPGALQQPPGDTLVRAPVRIADAAAVGLLHPGDRVDVLAASRLVATNVAVAAVPVVPMTSDGPETDPAVAVGRAGMAPGGVLVVLNVPRHTAAALSGAAASSPLGVALC</sequence>
<evidence type="ECO:0000313" key="1">
    <source>
        <dbReference type="EMBL" id="MEE4546099.1"/>
    </source>
</evidence>
<reference evidence="1 2" key="1">
    <citation type="submission" date="2023-12" db="EMBL/GenBank/DDBJ databases">
        <title>Streptomyces sp. V4-01.</title>
        <authorList>
            <person name="Somphong A."/>
            <person name="Phongsopitanun W."/>
        </authorList>
    </citation>
    <scope>NUCLEOTIDE SEQUENCE [LARGE SCALE GENOMIC DNA]</scope>
    <source>
        <strain evidence="1 2">V4-01</strain>
    </source>
</reference>
<organism evidence="1 2">
    <name type="scientific">Actinacidiphila polyblastidii</name>
    <dbReference type="NCBI Taxonomy" id="3110430"/>
    <lineage>
        <taxon>Bacteria</taxon>
        <taxon>Bacillati</taxon>
        <taxon>Actinomycetota</taxon>
        <taxon>Actinomycetes</taxon>
        <taxon>Kitasatosporales</taxon>
        <taxon>Streptomycetaceae</taxon>
        <taxon>Actinacidiphila</taxon>
    </lineage>
</organism>
<evidence type="ECO:0000313" key="2">
    <source>
        <dbReference type="Proteomes" id="UP001344658"/>
    </source>
</evidence>